<dbReference type="GO" id="GO:0003351">
    <property type="term" value="P:epithelial cilium movement involved in extracellular fluid movement"/>
    <property type="evidence" value="ECO:0007669"/>
    <property type="project" value="TreeGrafter"/>
</dbReference>
<reference evidence="7" key="1">
    <citation type="submission" date="2025-08" db="UniProtKB">
        <authorList>
            <consortium name="Ensembl"/>
        </authorList>
    </citation>
    <scope>IDENTIFICATION</scope>
</reference>
<evidence type="ECO:0000313" key="8">
    <source>
        <dbReference type="Proteomes" id="UP000265020"/>
    </source>
</evidence>
<dbReference type="AlphaFoldDB" id="A0A3Q2E1F5"/>
<organism evidence="7 8">
    <name type="scientific">Cyprinodon variegatus</name>
    <name type="common">Sheepshead minnow</name>
    <dbReference type="NCBI Taxonomy" id="28743"/>
    <lineage>
        <taxon>Eukaryota</taxon>
        <taxon>Metazoa</taxon>
        <taxon>Chordata</taxon>
        <taxon>Craniata</taxon>
        <taxon>Vertebrata</taxon>
        <taxon>Euteleostomi</taxon>
        <taxon>Actinopterygii</taxon>
        <taxon>Neopterygii</taxon>
        <taxon>Teleostei</taxon>
        <taxon>Neoteleostei</taxon>
        <taxon>Acanthomorphata</taxon>
        <taxon>Ovalentaria</taxon>
        <taxon>Atherinomorphae</taxon>
        <taxon>Cyprinodontiformes</taxon>
        <taxon>Cyprinodontidae</taxon>
        <taxon>Cyprinodon</taxon>
    </lineage>
</organism>
<evidence type="ECO:0000313" key="7">
    <source>
        <dbReference type="Ensembl" id="ENSCVAP00000026051.1"/>
    </source>
</evidence>
<dbReference type="Pfam" id="PF18201">
    <property type="entry name" value="PIH1_CS"/>
    <property type="match status" value="1"/>
</dbReference>
<evidence type="ECO:0000256" key="1">
    <source>
        <dbReference type="ARBA" id="ARBA00022490"/>
    </source>
</evidence>
<dbReference type="OMA" id="QCWSLPH"/>
<dbReference type="GO" id="GO:0070286">
    <property type="term" value="P:axonemal dynein complex assembly"/>
    <property type="evidence" value="ECO:0007669"/>
    <property type="project" value="UniProtKB-UniRule"/>
</dbReference>
<dbReference type="Pfam" id="PF08190">
    <property type="entry name" value="PIH1"/>
    <property type="match status" value="1"/>
</dbReference>
<evidence type="ECO:0000256" key="2">
    <source>
        <dbReference type="ARBA" id="ARBA00024190"/>
    </source>
</evidence>
<dbReference type="GO" id="GO:0060285">
    <property type="term" value="P:cilium-dependent cell motility"/>
    <property type="evidence" value="ECO:0007669"/>
    <property type="project" value="UniProtKB-UniRule"/>
</dbReference>
<keyword evidence="8" id="KW-1185">Reference proteome</keyword>
<evidence type="ECO:0000256" key="3">
    <source>
        <dbReference type="HAMAP-Rule" id="MF_03069"/>
    </source>
</evidence>
<feature type="compositionally biased region" description="Basic and acidic residues" evidence="4">
    <location>
        <begin position="478"/>
        <end position="498"/>
    </location>
</feature>
<feature type="compositionally biased region" description="Basic and acidic residues" evidence="4">
    <location>
        <begin position="359"/>
        <end position="377"/>
    </location>
</feature>
<dbReference type="PANTHER" id="PTHR22997:SF3">
    <property type="entry name" value="PROTEIN KINTOUN"/>
    <property type="match status" value="1"/>
</dbReference>
<feature type="compositionally biased region" description="Basic and acidic residues" evidence="4">
    <location>
        <begin position="526"/>
        <end position="537"/>
    </location>
</feature>
<dbReference type="HAMAP" id="MF_03069">
    <property type="entry name" value="Kintoun"/>
    <property type="match status" value="1"/>
</dbReference>
<evidence type="ECO:0000256" key="4">
    <source>
        <dbReference type="SAM" id="MobiDB-lite"/>
    </source>
</evidence>
<comment type="subcellular location">
    <subcellularLocation>
        <location evidence="3">Cytoplasm</location>
    </subcellularLocation>
    <subcellularLocation>
        <location evidence="2">Dynein axonemal particle</location>
    </subcellularLocation>
    <text evidence="3">Localizes in the apical cytoplasm around the gamma-tubulin-positive pericentriolar region, not in the cilia.</text>
</comment>
<dbReference type="GO" id="GO:0120293">
    <property type="term" value="C:dynein axonemal particle"/>
    <property type="evidence" value="ECO:0007669"/>
    <property type="project" value="UniProtKB-SubCell"/>
</dbReference>
<feature type="compositionally biased region" description="Basic and acidic residues" evidence="4">
    <location>
        <begin position="430"/>
        <end position="448"/>
    </location>
</feature>
<name>A0A3Q2E1F5_CYPVA</name>
<keyword evidence="1 3" id="KW-0963">Cytoplasm</keyword>
<reference evidence="7" key="2">
    <citation type="submission" date="2025-09" db="UniProtKB">
        <authorList>
            <consortium name="Ensembl"/>
        </authorList>
    </citation>
    <scope>IDENTIFICATION</scope>
</reference>
<accession>A0A3Q2E1F5</accession>
<dbReference type="InterPro" id="IPR012981">
    <property type="entry name" value="PIH1_N"/>
</dbReference>
<sequence>MEIGEKLKELNLSSEEMGRITNAFKDGKFREMLREYIQDMSDPENMRKYEEEIQQWEQERGNTVEFIQPSPFRVIRISNAAKQKCFINICANDKIHTPQAKSAVSEDGRRGQCWSLPHSLQPGRTDRDTKGNTYVIYDVIFHPDTLHMASKNKAFMEMVYDAAIDGVQRAFKVHLDKNKVKEMKTKYKGTPQPCVIRRPIPGFNPQNSTPEDLALTDNRATENQSFQFQSQKNQDPVKPNYTVKYRSLVDLQDFRCSRDSVQSPRPKEILITIDLPLLTSVRDTNLEVKEKSLLLESKQPAYKLYLPLAYPVDEDQGEAKFNKHTGKLSVTLPVRPPDDALRHHDGLKKDSESQAEQSEAERNQEKGLVKNCDEEQKSAGNDQQIKREQHETEEEKTGTELPKQESLQVSNEVDKEEAGPKTIQETKSQSTEERSAVAKDQIEDEPVRKTGVHAPETVAVKKASTFTENQEVLISDKQTIDSEDNKEVRPTTVERGKETDEDDPPAPPAAQTSEKNNDPPAAAMLREIDADGKETLISDHSTSSGFIFQNKLMYELD</sequence>
<dbReference type="InterPro" id="IPR034727">
    <property type="entry name" value="Kintoun"/>
</dbReference>
<feature type="region of interest" description="Disordered" evidence="4">
    <location>
        <begin position="328"/>
        <end position="544"/>
    </location>
</feature>
<comment type="similarity">
    <text evidence="3">Belongs to the PIH1 family. Kintoun subfamily.</text>
</comment>
<dbReference type="Proteomes" id="UP000265020">
    <property type="component" value="Unassembled WGS sequence"/>
</dbReference>
<dbReference type="InterPro" id="IPR050734">
    <property type="entry name" value="PIH1/Kintoun_subfamily"/>
</dbReference>
<protein>
    <recommendedName>
        <fullName evidence="3">Protein kintoun</fullName>
    </recommendedName>
    <alternativeName>
        <fullName evidence="3">Dynein assembly factor 2, axonemal</fullName>
    </alternativeName>
</protein>
<feature type="compositionally biased region" description="Basic and acidic residues" evidence="4">
    <location>
        <begin position="336"/>
        <end position="352"/>
    </location>
</feature>
<dbReference type="STRING" id="28743.ENSCVAP00000026051"/>
<comment type="function">
    <text evidence="3">Required for cytoplasmic pre-assembly of axonemal dyneins, thereby playing a central role in motility in cilia and flagella. Involved in pre-assembly of dynein arm complexes in the cytoplasm before intraflagellar transport loads them for the ciliary compartment.</text>
</comment>
<gene>
    <name evidence="3" type="primary">DNAAF2</name>
    <name evidence="3" type="synonym">KTU</name>
</gene>
<proteinExistence type="inferred from homology"/>
<dbReference type="GO" id="GO:0005576">
    <property type="term" value="C:extracellular region"/>
    <property type="evidence" value="ECO:0007669"/>
    <property type="project" value="GOC"/>
</dbReference>
<dbReference type="GeneTree" id="ENSGT00510000048466"/>
<feature type="compositionally biased region" description="Basic and acidic residues" evidence="4">
    <location>
        <begin position="384"/>
        <end position="398"/>
    </location>
</feature>
<feature type="domain" description="PIH1D1/2/3 CS-like" evidence="6">
    <location>
        <begin position="237"/>
        <end position="334"/>
    </location>
</feature>
<dbReference type="InterPro" id="IPR041442">
    <property type="entry name" value="PIH1D1/2/3_CS-like"/>
</dbReference>
<feature type="domain" description="PIH1 N-terminal" evidence="5">
    <location>
        <begin position="41"/>
        <end position="202"/>
    </location>
</feature>
<evidence type="ECO:0000259" key="5">
    <source>
        <dbReference type="Pfam" id="PF08190"/>
    </source>
</evidence>
<dbReference type="Ensembl" id="ENSCVAT00000000055.1">
    <property type="protein sequence ID" value="ENSCVAP00000026051.1"/>
    <property type="gene ID" value="ENSCVAG00000011328.1"/>
</dbReference>
<dbReference type="PANTHER" id="PTHR22997">
    <property type="entry name" value="PIH1 DOMAIN-CONTAINING PROTEIN 1"/>
    <property type="match status" value="1"/>
</dbReference>
<evidence type="ECO:0000259" key="6">
    <source>
        <dbReference type="Pfam" id="PF18201"/>
    </source>
</evidence>